<gene>
    <name evidence="1" type="ORF">PFY12_13910</name>
</gene>
<dbReference type="RefSeq" id="WP_271148466.1">
    <property type="nucleotide sequence ID" value="NZ_CP115859.1"/>
</dbReference>
<sequence>MFCEELTGGVRDISQFHAAGSFGNHETDYNTVLIVFEAISKNENGFDQRNMVSIKVTPKTQNELMVTNLCTGQTARIYMKSGE</sequence>
<evidence type="ECO:0000313" key="1">
    <source>
        <dbReference type="EMBL" id="WBV60124.1"/>
    </source>
</evidence>
<organism evidence="1 2">
    <name type="scientific">Chryseobacterium camelliae</name>
    <dbReference type="NCBI Taxonomy" id="1265445"/>
    <lineage>
        <taxon>Bacteria</taxon>
        <taxon>Pseudomonadati</taxon>
        <taxon>Bacteroidota</taxon>
        <taxon>Flavobacteriia</taxon>
        <taxon>Flavobacteriales</taxon>
        <taxon>Weeksellaceae</taxon>
        <taxon>Chryseobacterium group</taxon>
        <taxon>Chryseobacterium</taxon>
    </lineage>
</organism>
<reference evidence="1 2" key="1">
    <citation type="submission" date="2023-01" db="EMBL/GenBank/DDBJ databases">
        <title>Complete genome of Chryseobacterium camelliae VAN22-5A.</title>
        <authorList>
            <person name="Zong G."/>
            <person name="Cao G."/>
        </authorList>
    </citation>
    <scope>NUCLEOTIDE SEQUENCE [LARGE SCALE GENOMIC DNA]</scope>
    <source>
        <strain evidence="1 2">VAN22-5A</strain>
    </source>
</reference>
<keyword evidence="2" id="KW-1185">Reference proteome</keyword>
<evidence type="ECO:0000313" key="2">
    <source>
        <dbReference type="Proteomes" id="UP001210978"/>
    </source>
</evidence>
<accession>A0ABY7QKF8</accession>
<dbReference type="EMBL" id="CP115859">
    <property type="protein sequence ID" value="WBV60124.1"/>
    <property type="molecule type" value="Genomic_DNA"/>
</dbReference>
<dbReference type="Proteomes" id="UP001210978">
    <property type="component" value="Chromosome"/>
</dbReference>
<proteinExistence type="predicted"/>
<name>A0ABY7QKF8_9FLAO</name>
<protein>
    <submittedName>
        <fullName evidence="1">Uncharacterized protein</fullName>
    </submittedName>
</protein>